<evidence type="ECO:0000256" key="1">
    <source>
        <dbReference type="SAM" id="Phobius"/>
    </source>
</evidence>
<feature type="transmembrane region" description="Helical" evidence="1">
    <location>
        <begin position="81"/>
        <end position="108"/>
    </location>
</feature>
<dbReference type="InterPro" id="IPR049458">
    <property type="entry name" value="EpsG-like"/>
</dbReference>
<protein>
    <submittedName>
        <fullName evidence="2">EpsG family protein</fullName>
    </submittedName>
</protein>
<feature type="transmembrane region" description="Helical" evidence="1">
    <location>
        <begin position="315"/>
        <end position="330"/>
    </location>
</feature>
<accession>A0A6S6I2I8</accession>
<sequence length="585" mass="69207">MYYFALIFPIVLYFLPKISTRTKYILALIPMFIIIALRFGHGPDYFAYEFYYNSLNTDTLGQLVDHQKQIELGFRLLEYPFIHFGLSFHTFIASLGSILLAIYSFWIYKSSDDPLLSLIIFYGMFFNVWVLSALRQSIVIALVLVLLFRKDKKLEPWKKIFVILILTFFHKSALYIIPFLVLLKFNWNRKRLLVVLGIVLLTTFIPFEAILTHFDSIAIIKKSLGYLRTTYGFFDFPSIVRLIFIVVVLYHYNEITKTEYQKYTVNAFVLGLSSYFVLKFSELTASRSTIYFLMLFVIIIPWVVECYSSKQRQKQAVIIVTLLFSVVYLQKELRATERQSGFTNTSHGLVQMRTIFKPDYSQFDERSAFYTYHRELCKIEAEENRTLLDKQREFVGYQDDKSNIVVYDKSKKMYGIINEDGNWVVEPEFKRKPTLYKNVATFGKQGEVFRQRDYVDISQSDMDYETMRKIANVELSRQDQLIDATETKHEFSYDLLPEKIRQQFPNKENLSGFKLVSLNIPNKYYIGKFKYYDFDMTIYLDEAMQLITDDVFRTATRFDENGMITAYTYCSKVIYNDQNELIWIE</sequence>
<feature type="transmembrane region" description="Helical" evidence="1">
    <location>
        <begin position="231"/>
        <end position="251"/>
    </location>
</feature>
<feature type="transmembrane region" description="Helical" evidence="1">
    <location>
        <begin position="263"/>
        <end position="278"/>
    </location>
</feature>
<reference evidence="2" key="1">
    <citation type="submission" date="2020-02" db="EMBL/GenBank/DDBJ databases">
        <title>Development of a multiplex PCR-based assay for rapid serotyping of Erysipelothrix species.</title>
        <authorList>
            <person name="Shimoji Y."/>
            <person name="Shiraiwa K."/>
            <person name="Tominaga H."/>
            <person name="Nishikawa S."/>
            <person name="Eguchi M."/>
            <person name="Hikono H."/>
            <person name="Ogawa Y."/>
        </authorList>
    </citation>
    <scope>NUCLEOTIDE SEQUENCE</scope>
    <source>
        <strain evidence="2">Wittling</strain>
    </source>
</reference>
<feature type="transmembrane region" description="Helical" evidence="1">
    <location>
        <begin position="160"/>
        <end position="183"/>
    </location>
</feature>
<feature type="transmembrane region" description="Helical" evidence="1">
    <location>
        <begin position="290"/>
        <end position="308"/>
    </location>
</feature>
<evidence type="ECO:0000313" key="2">
    <source>
        <dbReference type="EMBL" id="BCB22757.1"/>
    </source>
</evidence>
<dbReference type="EMBL" id="LC528610">
    <property type="protein sequence ID" value="BCB22757.1"/>
    <property type="molecule type" value="Genomic_DNA"/>
</dbReference>
<keyword evidence="1" id="KW-1133">Transmembrane helix</keyword>
<organism evidence="2">
    <name type="scientific">Erysipelothrix tonsillarum</name>
    <dbReference type="NCBI Taxonomy" id="38402"/>
    <lineage>
        <taxon>Bacteria</taxon>
        <taxon>Bacillati</taxon>
        <taxon>Bacillota</taxon>
        <taxon>Erysipelotrichia</taxon>
        <taxon>Erysipelotrichales</taxon>
        <taxon>Erysipelotrichaceae</taxon>
        <taxon>Erysipelothrix</taxon>
    </lineage>
</organism>
<dbReference type="Pfam" id="PF14897">
    <property type="entry name" value="EpsG"/>
    <property type="match status" value="1"/>
</dbReference>
<proteinExistence type="predicted"/>
<feature type="transmembrane region" description="Helical" evidence="1">
    <location>
        <begin position="115"/>
        <end position="148"/>
    </location>
</feature>
<feature type="transmembrane region" description="Helical" evidence="1">
    <location>
        <begin position="192"/>
        <end position="211"/>
    </location>
</feature>
<dbReference type="AlphaFoldDB" id="A0A6S6I2I8"/>
<keyword evidence="1" id="KW-0472">Membrane</keyword>
<name>A0A6S6I2I8_9FIRM</name>
<keyword evidence="1" id="KW-0812">Transmembrane</keyword>
<feature type="transmembrane region" description="Helical" evidence="1">
    <location>
        <begin position="24"/>
        <end position="41"/>
    </location>
</feature>